<proteinExistence type="predicted"/>
<dbReference type="InterPro" id="IPR011991">
    <property type="entry name" value="ArsR-like_HTH"/>
</dbReference>
<dbReference type="InterPro" id="IPR005471">
    <property type="entry name" value="Tscrpt_reg_IclR_N"/>
</dbReference>
<evidence type="ECO:0000256" key="2">
    <source>
        <dbReference type="ARBA" id="ARBA00023125"/>
    </source>
</evidence>
<keyword evidence="1" id="KW-0805">Transcription regulation</keyword>
<reference evidence="6" key="2">
    <citation type="journal article" date="2023" name="MicrobiologyOpen">
        <title>Genomics of the tumorigenes clade of the family Rhizobiaceae and description of Rhizobium rhododendri sp. nov.</title>
        <authorList>
            <person name="Kuzmanovic N."/>
            <person name="diCenzo G.C."/>
            <person name="Bunk B."/>
            <person name="Sproeer C."/>
            <person name="Fruehling A."/>
            <person name="Neumann-Schaal M."/>
            <person name="Overmann J."/>
            <person name="Smalla K."/>
        </authorList>
    </citation>
    <scope>NUCLEOTIDE SEQUENCE</scope>
    <source>
        <strain evidence="6">Rho-6.2</strain>
    </source>
</reference>
<reference evidence="6" key="1">
    <citation type="journal article" date="2019" name="Phytopathology">
        <title>A Novel Group of Rhizobium tumorigenes-Like Agrobacteria Associated with Crown Gall Disease of Rhododendron and Blueberry.</title>
        <authorList>
            <person name="Kuzmanovic N."/>
            <person name="Behrens P."/>
            <person name="Idczak E."/>
            <person name="Wagner S."/>
            <person name="Gotz M."/>
            <person name="Sproer C."/>
            <person name="Bunk B."/>
            <person name="Overmann J."/>
            <person name="Smalla K."/>
        </authorList>
    </citation>
    <scope>NUCLEOTIDE SEQUENCE</scope>
    <source>
        <strain evidence="6">Rho-6.2</strain>
    </source>
</reference>
<dbReference type="PROSITE" id="PS51077">
    <property type="entry name" value="HTH_ICLR"/>
    <property type="match status" value="1"/>
</dbReference>
<organism evidence="6 7">
    <name type="scientific">Rhizobium rhododendri</name>
    <dbReference type="NCBI Taxonomy" id="2506430"/>
    <lineage>
        <taxon>Bacteria</taxon>
        <taxon>Pseudomonadati</taxon>
        <taxon>Pseudomonadota</taxon>
        <taxon>Alphaproteobacteria</taxon>
        <taxon>Hyphomicrobiales</taxon>
        <taxon>Rhizobiaceae</taxon>
        <taxon>Rhizobium/Agrobacterium group</taxon>
        <taxon>Rhizobium</taxon>
    </lineage>
</organism>
<evidence type="ECO:0000259" key="4">
    <source>
        <dbReference type="PROSITE" id="PS51077"/>
    </source>
</evidence>
<dbReference type="CDD" id="cd00090">
    <property type="entry name" value="HTH_ARSR"/>
    <property type="match status" value="1"/>
</dbReference>
<dbReference type="Proteomes" id="UP000318939">
    <property type="component" value="Chromosome"/>
</dbReference>
<dbReference type="SUPFAM" id="SSF55781">
    <property type="entry name" value="GAF domain-like"/>
    <property type="match status" value="1"/>
</dbReference>
<dbReference type="SUPFAM" id="SSF46785">
    <property type="entry name" value="Winged helix' DNA-binding domain"/>
    <property type="match status" value="1"/>
</dbReference>
<dbReference type="InterPro" id="IPR014757">
    <property type="entry name" value="Tscrpt_reg_IclR_C"/>
</dbReference>
<dbReference type="PROSITE" id="PS51078">
    <property type="entry name" value="ICLR_ED"/>
    <property type="match status" value="1"/>
</dbReference>
<dbReference type="PANTHER" id="PTHR30136">
    <property type="entry name" value="HELIX-TURN-HELIX TRANSCRIPTIONAL REGULATOR, ICLR FAMILY"/>
    <property type="match status" value="1"/>
</dbReference>
<gene>
    <name evidence="6" type="ORF">PR018_01835</name>
</gene>
<sequence length="265" mass="28960">MAGSERATTADTGTLGKVMALLDIIALSDTPMRFTDILEISGQPRGTLHRQLGHMVREGLLEMDRDGRYRPGLRLLTFAARSWAGNDIRRIAEPHLALLHDQTGETVHFGILQDLQVIYLDKVEGRQSVRMYSHIGNAAPAYCTGVGKAALSTLDDAELHARAARMEFVAFTPRTHLTEATLLGEISDIRLRGYALDREEHEAGICCVAAAIPPVSARPPSGISVTGPAYRVTEDRLRQWAPLVQAAAMSISADIEIRLGPRAKF</sequence>
<dbReference type="Gene3D" id="1.10.10.10">
    <property type="entry name" value="Winged helix-like DNA-binding domain superfamily/Winged helix DNA-binding domain"/>
    <property type="match status" value="1"/>
</dbReference>
<dbReference type="EMBL" id="CP117267">
    <property type="protein sequence ID" value="WFS23291.1"/>
    <property type="molecule type" value="Genomic_DNA"/>
</dbReference>
<evidence type="ECO:0000256" key="3">
    <source>
        <dbReference type="ARBA" id="ARBA00023163"/>
    </source>
</evidence>
<dbReference type="InterPro" id="IPR036388">
    <property type="entry name" value="WH-like_DNA-bd_sf"/>
</dbReference>
<dbReference type="InterPro" id="IPR029016">
    <property type="entry name" value="GAF-like_dom_sf"/>
</dbReference>
<name>A0ABY8IJ60_9HYPH</name>
<feature type="domain" description="IclR-ED" evidence="5">
    <location>
        <begin position="74"/>
        <end position="257"/>
    </location>
</feature>
<evidence type="ECO:0000256" key="1">
    <source>
        <dbReference type="ARBA" id="ARBA00023015"/>
    </source>
</evidence>
<dbReference type="SMART" id="SM00346">
    <property type="entry name" value="HTH_ICLR"/>
    <property type="match status" value="1"/>
</dbReference>
<keyword evidence="2" id="KW-0238">DNA-binding</keyword>
<dbReference type="Pfam" id="PF01614">
    <property type="entry name" value="IclR_C"/>
    <property type="match status" value="1"/>
</dbReference>
<dbReference type="InterPro" id="IPR050707">
    <property type="entry name" value="HTH_MetabolicPath_Reg"/>
</dbReference>
<evidence type="ECO:0000313" key="7">
    <source>
        <dbReference type="Proteomes" id="UP000318939"/>
    </source>
</evidence>
<protein>
    <submittedName>
        <fullName evidence="6">IclR family transcriptional regulator</fullName>
    </submittedName>
</protein>
<evidence type="ECO:0000313" key="6">
    <source>
        <dbReference type="EMBL" id="WFS23291.1"/>
    </source>
</evidence>
<dbReference type="RefSeq" id="WP_202617131.1">
    <property type="nucleotide sequence ID" value="NZ_CP117267.1"/>
</dbReference>
<dbReference type="PANTHER" id="PTHR30136:SF24">
    <property type="entry name" value="HTH-TYPE TRANSCRIPTIONAL REPRESSOR ALLR"/>
    <property type="match status" value="1"/>
</dbReference>
<dbReference type="Gene3D" id="3.30.450.40">
    <property type="match status" value="1"/>
</dbReference>
<dbReference type="InterPro" id="IPR036390">
    <property type="entry name" value="WH_DNA-bd_sf"/>
</dbReference>
<keyword evidence="7" id="KW-1185">Reference proteome</keyword>
<dbReference type="Pfam" id="PF09339">
    <property type="entry name" value="HTH_IclR"/>
    <property type="match status" value="1"/>
</dbReference>
<keyword evidence="3" id="KW-0804">Transcription</keyword>
<evidence type="ECO:0000259" key="5">
    <source>
        <dbReference type="PROSITE" id="PS51078"/>
    </source>
</evidence>
<feature type="domain" description="HTH iclR-type" evidence="4">
    <location>
        <begin position="12"/>
        <end position="73"/>
    </location>
</feature>
<accession>A0ABY8IJ60</accession>